<sequence length="166" mass="16972">MRAITAYAASALFAGLLLTGCGVGGSGGGSGDAAGEPAGADSSASFDEAFQEYAQCMRDNGVDMEDPVPGEARPALEMNETTEAALEECEDLVPVDENAPSEEERHEQAVETAECLREHGIDVPDPEPGQGLTLSLGDGSDEDREAAAACAGIDPQQLEAEGDAGQ</sequence>
<comment type="caution">
    <text evidence="2">The sequence shown here is derived from an EMBL/GenBank/DDBJ whole genome shotgun (WGS) entry which is preliminary data.</text>
</comment>
<feature type="region of interest" description="Disordered" evidence="1">
    <location>
        <begin position="25"/>
        <end position="44"/>
    </location>
</feature>
<gene>
    <name evidence="2" type="ORF">ACFOVU_08780</name>
</gene>
<dbReference type="PROSITE" id="PS51257">
    <property type="entry name" value="PROKAR_LIPOPROTEIN"/>
    <property type="match status" value="1"/>
</dbReference>
<dbReference type="RefSeq" id="WP_378531681.1">
    <property type="nucleotide sequence ID" value="NZ_JBHSBH010000006.1"/>
</dbReference>
<protein>
    <recommendedName>
        <fullName evidence="4">Secreted protein</fullName>
    </recommendedName>
</protein>
<dbReference type="EMBL" id="JBHSBH010000006">
    <property type="protein sequence ID" value="MFC3996007.1"/>
    <property type="molecule type" value="Genomic_DNA"/>
</dbReference>
<evidence type="ECO:0008006" key="4">
    <source>
        <dbReference type="Google" id="ProtNLM"/>
    </source>
</evidence>
<name>A0ABV8FIQ8_9ACTN</name>
<keyword evidence="3" id="KW-1185">Reference proteome</keyword>
<organism evidence="2 3">
    <name type="scientific">Nocardiopsis sediminis</name>
    <dbReference type="NCBI Taxonomy" id="1778267"/>
    <lineage>
        <taxon>Bacteria</taxon>
        <taxon>Bacillati</taxon>
        <taxon>Actinomycetota</taxon>
        <taxon>Actinomycetes</taxon>
        <taxon>Streptosporangiales</taxon>
        <taxon>Nocardiopsidaceae</taxon>
        <taxon>Nocardiopsis</taxon>
    </lineage>
</organism>
<evidence type="ECO:0000313" key="3">
    <source>
        <dbReference type="Proteomes" id="UP001595847"/>
    </source>
</evidence>
<feature type="compositionally biased region" description="Low complexity" evidence="1">
    <location>
        <begin position="33"/>
        <end position="44"/>
    </location>
</feature>
<evidence type="ECO:0000256" key="1">
    <source>
        <dbReference type="SAM" id="MobiDB-lite"/>
    </source>
</evidence>
<evidence type="ECO:0000313" key="2">
    <source>
        <dbReference type="EMBL" id="MFC3996007.1"/>
    </source>
</evidence>
<feature type="region of interest" description="Disordered" evidence="1">
    <location>
        <begin position="120"/>
        <end position="146"/>
    </location>
</feature>
<proteinExistence type="predicted"/>
<dbReference type="Proteomes" id="UP001595847">
    <property type="component" value="Unassembled WGS sequence"/>
</dbReference>
<accession>A0ABV8FIQ8</accession>
<reference evidence="3" key="1">
    <citation type="journal article" date="2019" name="Int. J. Syst. Evol. Microbiol.">
        <title>The Global Catalogue of Microorganisms (GCM) 10K type strain sequencing project: providing services to taxonomists for standard genome sequencing and annotation.</title>
        <authorList>
            <consortium name="The Broad Institute Genomics Platform"/>
            <consortium name="The Broad Institute Genome Sequencing Center for Infectious Disease"/>
            <person name="Wu L."/>
            <person name="Ma J."/>
        </authorList>
    </citation>
    <scope>NUCLEOTIDE SEQUENCE [LARGE SCALE GENOMIC DNA]</scope>
    <source>
        <strain evidence="3">TBRC 1826</strain>
    </source>
</reference>